<organism evidence="2 3">
    <name type="scientific">Paraphaeosphaeria minitans</name>
    <dbReference type="NCBI Taxonomy" id="565426"/>
    <lineage>
        <taxon>Eukaryota</taxon>
        <taxon>Fungi</taxon>
        <taxon>Dikarya</taxon>
        <taxon>Ascomycota</taxon>
        <taxon>Pezizomycotina</taxon>
        <taxon>Dothideomycetes</taxon>
        <taxon>Pleosporomycetidae</taxon>
        <taxon>Pleosporales</taxon>
        <taxon>Massarineae</taxon>
        <taxon>Didymosphaeriaceae</taxon>
        <taxon>Paraphaeosphaeria</taxon>
    </lineage>
</organism>
<name>A0A9P6G7F8_9PLEO</name>
<accession>A0A9P6G7F8</accession>
<feature type="region of interest" description="Disordered" evidence="1">
    <location>
        <begin position="516"/>
        <end position="583"/>
    </location>
</feature>
<comment type="caution">
    <text evidence="2">The sequence shown here is derived from an EMBL/GenBank/DDBJ whole genome shotgun (WGS) entry which is preliminary data.</text>
</comment>
<protein>
    <submittedName>
        <fullName evidence="2">Uncharacterized protein</fullName>
    </submittedName>
</protein>
<proteinExistence type="predicted"/>
<dbReference type="Proteomes" id="UP000756921">
    <property type="component" value="Unassembled WGS sequence"/>
</dbReference>
<keyword evidence="3" id="KW-1185">Reference proteome</keyword>
<dbReference type="OrthoDB" id="3491794at2759"/>
<evidence type="ECO:0000256" key="1">
    <source>
        <dbReference type="SAM" id="MobiDB-lite"/>
    </source>
</evidence>
<reference evidence="2" key="1">
    <citation type="journal article" date="2020" name="Mol. Plant Microbe Interact.">
        <title>Genome Sequence of the Biocontrol Agent Coniothyrium minitans strain Conio (IMI 134523).</title>
        <authorList>
            <person name="Patel D."/>
            <person name="Shittu T.A."/>
            <person name="Baroncelli R."/>
            <person name="Muthumeenakshi S."/>
            <person name="Osborne T.H."/>
            <person name="Janganan T.K."/>
            <person name="Sreenivasaprasad S."/>
        </authorList>
    </citation>
    <scope>NUCLEOTIDE SEQUENCE</scope>
    <source>
        <strain evidence="2">Conio</strain>
    </source>
</reference>
<dbReference type="EMBL" id="WJXW01000015">
    <property type="protein sequence ID" value="KAF9730259.1"/>
    <property type="molecule type" value="Genomic_DNA"/>
</dbReference>
<evidence type="ECO:0000313" key="2">
    <source>
        <dbReference type="EMBL" id="KAF9730259.1"/>
    </source>
</evidence>
<dbReference type="AlphaFoldDB" id="A0A9P6G7F8"/>
<sequence>MEGRMALAAPSDATFGAAATRLQDPLSLFTPGDVCGSEALKSVFGGWWKSGTKQDRIKLLQMWLAEAGAECAAPRPVARLAIPEPRPTKASKKKLITAPEDQIESLVHHLAKGTLVVPELYPEDGAQIDPLTRMKTIAALDHNVKRLNILYFAHTVDSYRSSKKLGPGETTVSQALDALSGGSKDVRAEATTRYDRRPNYYVLANTCDLGVLFTTGAVSAIENLSRRDAVFLCDYLKKQHEEYLKQKKEREIAKKDSNDLIPDIISRSETLSRLAAKAIIYDLVHYGWTMRELAESKSNLMGLVFNHLERESLKHGIVRDTVAKGDFKVEIKIKDERKRLAGNEMASGGPKRARKSMKKRVGTAIIPNTDHNAIATPGSVRFESPRIDATFTSIQGVVGSADMPHPRDSRTLQNKQILPSPILHCPTVDAQSDCLSSMGAGSNGEQVGCRTYPLRGERDNTYFGHPQSTQESRAALQQLPSYLSTTSPQIHSHGQADLLPLVSLQDDESRWIHPTGRAALHPGESPDGEMRPPQHNELSQDYDPPDTDSTPGNEPRQEGLTTHALESCDPDRPSRYANDFTDDEGYDLTFNAFINMHQSSPSP</sequence>
<evidence type="ECO:0000313" key="3">
    <source>
        <dbReference type="Proteomes" id="UP000756921"/>
    </source>
</evidence>
<gene>
    <name evidence="2" type="ORF">PMIN01_12192</name>
</gene>